<dbReference type="Proteomes" id="UP000324897">
    <property type="component" value="Chromosome 5"/>
</dbReference>
<comment type="caution">
    <text evidence="1">The sequence shown here is derived from an EMBL/GenBank/DDBJ whole genome shotgun (WGS) entry which is preliminary data.</text>
</comment>
<gene>
    <name evidence="1" type="ORF">EJB05_07383</name>
</gene>
<organism evidence="1 2">
    <name type="scientific">Eragrostis curvula</name>
    <name type="common">weeping love grass</name>
    <dbReference type="NCBI Taxonomy" id="38414"/>
    <lineage>
        <taxon>Eukaryota</taxon>
        <taxon>Viridiplantae</taxon>
        <taxon>Streptophyta</taxon>
        <taxon>Embryophyta</taxon>
        <taxon>Tracheophyta</taxon>
        <taxon>Spermatophyta</taxon>
        <taxon>Magnoliopsida</taxon>
        <taxon>Liliopsida</taxon>
        <taxon>Poales</taxon>
        <taxon>Poaceae</taxon>
        <taxon>PACMAD clade</taxon>
        <taxon>Chloridoideae</taxon>
        <taxon>Eragrostideae</taxon>
        <taxon>Eragrostidinae</taxon>
        <taxon>Eragrostis</taxon>
    </lineage>
</organism>
<sequence>MGIGTQREAGEPEIFVNLTVGEEAQEDVKEDSWEEALLEISYEPDDAVEQIVSKQTEEEEEKIAAAYRAACCDPVGGVRREGGNRLRQGGGTVRVPAN</sequence>
<feature type="non-terminal residue" evidence="1">
    <location>
        <position position="1"/>
    </location>
</feature>
<name>A0A5J9WKI3_9POAL</name>
<reference evidence="1 2" key="1">
    <citation type="journal article" date="2019" name="Sci. Rep.">
        <title>A high-quality genome of Eragrostis curvula grass provides insights into Poaceae evolution and supports new strategies to enhance forage quality.</title>
        <authorList>
            <person name="Carballo J."/>
            <person name="Santos B.A.C.M."/>
            <person name="Zappacosta D."/>
            <person name="Garbus I."/>
            <person name="Selva J.P."/>
            <person name="Gallo C.A."/>
            <person name="Diaz A."/>
            <person name="Albertini E."/>
            <person name="Caccamo M."/>
            <person name="Echenique V."/>
        </authorList>
    </citation>
    <scope>NUCLEOTIDE SEQUENCE [LARGE SCALE GENOMIC DNA]</scope>
    <source>
        <strain evidence="2">cv. Victoria</strain>
        <tissue evidence="1">Leaf</tissue>
    </source>
</reference>
<evidence type="ECO:0000313" key="2">
    <source>
        <dbReference type="Proteomes" id="UP000324897"/>
    </source>
</evidence>
<accession>A0A5J9WKI3</accession>
<dbReference type="EMBL" id="RWGY01000004">
    <property type="protein sequence ID" value="TVU47774.1"/>
    <property type="molecule type" value="Genomic_DNA"/>
</dbReference>
<keyword evidence="2" id="KW-1185">Reference proteome</keyword>
<dbReference type="AlphaFoldDB" id="A0A5J9WKI3"/>
<dbReference type="Gramene" id="TVU47774">
    <property type="protein sequence ID" value="TVU47774"/>
    <property type="gene ID" value="EJB05_07383"/>
</dbReference>
<protein>
    <submittedName>
        <fullName evidence="1">Uncharacterized protein</fullName>
    </submittedName>
</protein>
<proteinExistence type="predicted"/>
<evidence type="ECO:0000313" key="1">
    <source>
        <dbReference type="EMBL" id="TVU47774.1"/>
    </source>
</evidence>